<dbReference type="Gene3D" id="3.40.190.150">
    <property type="entry name" value="Bordetella uptake gene, domain 1"/>
    <property type="match status" value="1"/>
</dbReference>
<dbReference type="CDD" id="cd13578">
    <property type="entry name" value="PBP2_Bug27"/>
    <property type="match status" value="1"/>
</dbReference>
<organism evidence="2 3">
    <name type="scientific">Alcaligenes xylosoxydans xylosoxydans</name>
    <name type="common">Achromobacter xylosoxidans</name>
    <dbReference type="NCBI Taxonomy" id="85698"/>
    <lineage>
        <taxon>Bacteria</taxon>
        <taxon>Pseudomonadati</taxon>
        <taxon>Pseudomonadota</taxon>
        <taxon>Betaproteobacteria</taxon>
        <taxon>Burkholderiales</taxon>
        <taxon>Alcaligenaceae</taxon>
        <taxon>Achromobacter</taxon>
    </lineage>
</organism>
<proteinExistence type="inferred from homology"/>
<protein>
    <recommendedName>
        <fullName evidence="4">Tripartite tricarboxylate transporter substrate binding protein</fullName>
    </recommendedName>
</protein>
<reference evidence="2 3" key="1">
    <citation type="submission" date="2016-09" db="EMBL/GenBank/DDBJ databases">
        <title>Phylogenomics of Achromobacter.</title>
        <authorList>
            <person name="Jeukens J."/>
            <person name="Freschi L."/>
            <person name="Vincent A.T."/>
            <person name="Emond-Rheault J.-G."/>
            <person name="Kukavica-Ibrulj I."/>
            <person name="Charette S.J."/>
            <person name="Levesque R.C."/>
        </authorList>
    </citation>
    <scope>NUCLEOTIDE SEQUENCE [LARGE SCALE GENOMIC DNA]</scope>
    <source>
        <strain evidence="2 3">AUS488</strain>
    </source>
</reference>
<dbReference type="SUPFAM" id="SSF53850">
    <property type="entry name" value="Periplasmic binding protein-like II"/>
    <property type="match status" value="1"/>
</dbReference>
<comment type="caution">
    <text evidence="2">The sequence shown here is derived from an EMBL/GenBank/DDBJ whole genome shotgun (WGS) entry which is preliminary data.</text>
</comment>
<dbReference type="InterPro" id="IPR042100">
    <property type="entry name" value="Bug_dom1"/>
</dbReference>
<evidence type="ECO:0008006" key="4">
    <source>
        <dbReference type="Google" id="ProtNLM"/>
    </source>
</evidence>
<dbReference type="Gene3D" id="3.40.190.10">
    <property type="entry name" value="Periplasmic binding protein-like II"/>
    <property type="match status" value="1"/>
</dbReference>
<dbReference type="Pfam" id="PF03401">
    <property type="entry name" value="TctC"/>
    <property type="match status" value="1"/>
</dbReference>
<dbReference type="Proteomes" id="UP000187251">
    <property type="component" value="Unassembled WGS sequence"/>
</dbReference>
<dbReference type="EMBL" id="MJMN01000018">
    <property type="protein sequence ID" value="OMG84888.1"/>
    <property type="molecule type" value="Genomic_DNA"/>
</dbReference>
<evidence type="ECO:0000313" key="3">
    <source>
        <dbReference type="Proteomes" id="UP000187251"/>
    </source>
</evidence>
<evidence type="ECO:0000256" key="1">
    <source>
        <dbReference type="ARBA" id="ARBA00006987"/>
    </source>
</evidence>
<dbReference type="InterPro" id="IPR005064">
    <property type="entry name" value="BUG"/>
</dbReference>
<accession>A0A1R1JS71</accession>
<gene>
    <name evidence="2" type="ORF">BIZ92_28090</name>
</gene>
<name>A0A1R1JS71_ALCXX</name>
<comment type="similarity">
    <text evidence="1">Belongs to the UPF0065 (bug) family.</text>
</comment>
<dbReference type="AlphaFoldDB" id="A0A1R1JS71"/>
<dbReference type="PANTHER" id="PTHR42928:SF5">
    <property type="entry name" value="BLR1237 PROTEIN"/>
    <property type="match status" value="1"/>
</dbReference>
<dbReference type="PIRSF" id="PIRSF017082">
    <property type="entry name" value="YflP"/>
    <property type="match status" value="1"/>
</dbReference>
<dbReference type="PANTHER" id="PTHR42928">
    <property type="entry name" value="TRICARBOXYLATE-BINDING PROTEIN"/>
    <property type="match status" value="1"/>
</dbReference>
<evidence type="ECO:0000313" key="2">
    <source>
        <dbReference type="EMBL" id="OMG84888.1"/>
    </source>
</evidence>
<sequence>MLCALSVVAFSAAAQEYPNKPVKIIVAYKAGGPMDAGARAVAAGLTKALGQPFVVENRTGAAGRIGTEAVYRSKADGYTLLYAIADQLVINPHIFPDVGYDVATAFEPVAPVGRMPQVVALTPAFSETTGQGLIRKAKASPGKVSYGSWGVGSLAHLSGVMMEQIAGLDLLHVPYQGGAPAQQALMAGQVDMLLVQVPYAEAQAKAGRMKILGLSSPRRNAQYPQIPTVAEQGFPGYSAETWSGFLVPKGTPEAVKNTLARAIHDFVTSPAGQAQLEDVGFEVMTEGPAEFGAFIRTEYDRWGKVVGERHIMMQ</sequence>